<dbReference type="AlphaFoldDB" id="A0A8S3YYD0"/>
<feature type="domain" description="uDENN" evidence="1">
    <location>
        <begin position="17"/>
        <end position="202"/>
    </location>
</feature>
<sequence>MTDKITDLVRGTPLTLYNRFAELMLVVGVDENTGLVSSRKETDSDEDGEDSLSHLFNDEYEAQVLVAISASKALVFQPQIMEDLTYPPTAESLANMSNFHTVKSRSEKPTPGKHIWNALGQHSVSISPAVVRQHLTQNEHSSPSSPNVHDLPLSKDAIETISTFCFPDNAHIYADKPDNSIHFLVLTDVYHSKTYASCLTFYKPYWLAKVHK</sequence>
<evidence type="ECO:0000313" key="2">
    <source>
        <dbReference type="EMBL" id="CAG5119296.1"/>
    </source>
</evidence>
<reference evidence="2" key="1">
    <citation type="submission" date="2021-04" db="EMBL/GenBank/DDBJ databases">
        <authorList>
            <consortium name="Molecular Ecology Group"/>
        </authorList>
    </citation>
    <scope>NUCLEOTIDE SEQUENCE</scope>
</reference>
<dbReference type="InterPro" id="IPR005113">
    <property type="entry name" value="uDENN_dom"/>
</dbReference>
<dbReference type="EMBL" id="CAJHNH020000682">
    <property type="protein sequence ID" value="CAG5119296.1"/>
    <property type="molecule type" value="Genomic_DNA"/>
</dbReference>
<feature type="non-terminal residue" evidence="2">
    <location>
        <position position="212"/>
    </location>
</feature>
<organism evidence="2 3">
    <name type="scientific">Candidula unifasciata</name>
    <dbReference type="NCBI Taxonomy" id="100452"/>
    <lineage>
        <taxon>Eukaryota</taxon>
        <taxon>Metazoa</taxon>
        <taxon>Spiralia</taxon>
        <taxon>Lophotrochozoa</taxon>
        <taxon>Mollusca</taxon>
        <taxon>Gastropoda</taxon>
        <taxon>Heterobranchia</taxon>
        <taxon>Euthyneura</taxon>
        <taxon>Panpulmonata</taxon>
        <taxon>Eupulmonata</taxon>
        <taxon>Stylommatophora</taxon>
        <taxon>Helicina</taxon>
        <taxon>Helicoidea</taxon>
        <taxon>Geomitridae</taxon>
        <taxon>Candidula</taxon>
    </lineage>
</organism>
<keyword evidence="3" id="KW-1185">Reference proteome</keyword>
<dbReference type="Proteomes" id="UP000678393">
    <property type="component" value="Unassembled WGS sequence"/>
</dbReference>
<dbReference type="Pfam" id="PF03456">
    <property type="entry name" value="uDENN"/>
    <property type="match status" value="1"/>
</dbReference>
<name>A0A8S3YYD0_9EUPU</name>
<dbReference type="SMART" id="SM00800">
    <property type="entry name" value="uDENN"/>
    <property type="match status" value="1"/>
</dbReference>
<accession>A0A8S3YYD0</accession>
<gene>
    <name evidence="2" type="ORF">CUNI_LOCUS4854</name>
</gene>
<dbReference type="OrthoDB" id="6019893at2759"/>
<proteinExistence type="predicted"/>
<evidence type="ECO:0000313" key="3">
    <source>
        <dbReference type="Proteomes" id="UP000678393"/>
    </source>
</evidence>
<protein>
    <recommendedName>
        <fullName evidence="1">uDENN domain-containing protein</fullName>
    </recommendedName>
</protein>
<comment type="caution">
    <text evidence="2">The sequence shown here is derived from an EMBL/GenBank/DDBJ whole genome shotgun (WGS) entry which is preliminary data.</text>
</comment>
<evidence type="ECO:0000259" key="1">
    <source>
        <dbReference type="SMART" id="SM00800"/>
    </source>
</evidence>